<reference evidence="2" key="1">
    <citation type="submission" date="2022-11" db="UniProtKB">
        <authorList>
            <consortium name="WormBaseParasite"/>
        </authorList>
    </citation>
    <scope>IDENTIFICATION</scope>
</reference>
<protein>
    <submittedName>
        <fullName evidence="2">Uncharacterized protein</fullName>
    </submittedName>
</protein>
<accession>A0AC34QBW6</accession>
<sequence>MKFLIIFSFFIVFGLINSERTPVNPFDDADTGSDSGSGSPFDEIATRAPSTIQERQQRIQQKALQELERPQTFPAPRRRVIHRYVDENGYTYTRGGYYRPAIGGALYNIYPILYPKGADYCPQLRGVFRFTCQPSKPLRLDLVEFCKQYAAFCGVINTHRLPGPG</sequence>
<evidence type="ECO:0000313" key="2">
    <source>
        <dbReference type="WBParaSite" id="JU765_v2.g15063.t1"/>
    </source>
</evidence>
<proteinExistence type="predicted"/>
<evidence type="ECO:0000313" key="1">
    <source>
        <dbReference type="Proteomes" id="UP000887576"/>
    </source>
</evidence>
<dbReference type="Proteomes" id="UP000887576">
    <property type="component" value="Unplaced"/>
</dbReference>
<organism evidence="1 2">
    <name type="scientific">Panagrolaimus sp. JU765</name>
    <dbReference type="NCBI Taxonomy" id="591449"/>
    <lineage>
        <taxon>Eukaryota</taxon>
        <taxon>Metazoa</taxon>
        <taxon>Ecdysozoa</taxon>
        <taxon>Nematoda</taxon>
        <taxon>Chromadorea</taxon>
        <taxon>Rhabditida</taxon>
        <taxon>Tylenchina</taxon>
        <taxon>Panagrolaimomorpha</taxon>
        <taxon>Panagrolaimoidea</taxon>
        <taxon>Panagrolaimidae</taxon>
        <taxon>Panagrolaimus</taxon>
    </lineage>
</organism>
<name>A0AC34QBW6_9BILA</name>
<dbReference type="WBParaSite" id="JU765_v2.g15063.t1">
    <property type="protein sequence ID" value="JU765_v2.g15063.t1"/>
    <property type="gene ID" value="JU765_v2.g15063"/>
</dbReference>